<dbReference type="AlphaFoldDB" id="A0A2U9C2E4"/>
<comment type="subcellular location">
    <subcellularLocation>
        <location evidence="1">Secreted</location>
    </subcellularLocation>
</comment>
<protein>
    <submittedName>
        <fullName evidence="11">Putative angiopoietin-related protein 4-like</fullName>
    </submittedName>
</protein>
<keyword evidence="9" id="KW-0472">Membrane</keyword>
<dbReference type="InterPro" id="IPR020837">
    <property type="entry name" value="Fibrinogen_CS"/>
</dbReference>
<dbReference type="OMA" id="EKHASWD"/>
<sequence>MMFRRGYHNEKLSTPPTTPTSPPPSFSSQPEDTSAAALSYKNLSMPFSSTRQRATPEPAFSDHRPTADTKMKMPQLLILLFAILVHAAAGFPTDRREMPGRDKHASWDDVNVVAHGLLQLGRGLKEHVDKNKVQMRDVNAKLKALNGTVAELEKQQQQGEALKARGAAVEERERMAAELAEEVRVKAEEVKKQSEDMDSRMDRLEEKMDEVLTGPKLAGNYSDHSGAPFIQRLLAAQNRRIDELVEKIRQQQGKLEKQSLHLKALQSKVSHKRVKLHGRRDEETALREEAEQNKDTSDLPRDCHDLFVRGQRVSGVYTIQPKNSERFDVLCEMTSEGGWTVIQRRQDGSQNFDQLWESYKNGFGSLKGEFWLGLENIHSLSKQGQYVLEVELSDWAGERQTERYQFQLEGEKKKFAVHLEASSGDQEEIIVTGASGLPFSTADRDNDLAGDANCAELLSGGWWFSGCGESNLNGRYPREPSLLRKQRHRRQEMFRSSTRRQNKSLKTVLMKITPATVKQ</sequence>
<dbReference type="CDD" id="cd00087">
    <property type="entry name" value="FReD"/>
    <property type="match status" value="1"/>
</dbReference>
<proteinExistence type="predicted"/>
<dbReference type="InterPro" id="IPR002181">
    <property type="entry name" value="Fibrinogen_a/b/g_C_dom"/>
</dbReference>
<dbReference type="PROSITE" id="PS00514">
    <property type="entry name" value="FIBRINOGEN_C_1"/>
    <property type="match status" value="1"/>
</dbReference>
<keyword evidence="12" id="KW-1185">Reference proteome</keyword>
<evidence type="ECO:0000313" key="12">
    <source>
        <dbReference type="Proteomes" id="UP000246464"/>
    </source>
</evidence>
<evidence type="ECO:0000256" key="6">
    <source>
        <dbReference type="ARBA" id="ARBA00023180"/>
    </source>
</evidence>
<evidence type="ECO:0000256" key="9">
    <source>
        <dbReference type="SAM" id="Phobius"/>
    </source>
</evidence>
<keyword evidence="5" id="KW-1015">Disulfide bond</keyword>
<feature type="region of interest" description="Disordered" evidence="8">
    <location>
        <begin position="48"/>
        <end position="67"/>
    </location>
</feature>
<evidence type="ECO:0000256" key="3">
    <source>
        <dbReference type="ARBA" id="ARBA00022729"/>
    </source>
</evidence>
<evidence type="ECO:0000256" key="4">
    <source>
        <dbReference type="ARBA" id="ARBA00023054"/>
    </source>
</evidence>
<name>A0A2U9C2E4_SCOMX</name>
<evidence type="ECO:0000313" key="11">
    <source>
        <dbReference type="EMBL" id="AWP10771.1"/>
    </source>
</evidence>
<dbReference type="Pfam" id="PF00147">
    <property type="entry name" value="Fibrinogen_C"/>
    <property type="match status" value="1"/>
</dbReference>
<feature type="domain" description="Fibrinogen C-terminal" evidence="10">
    <location>
        <begin position="294"/>
        <end position="516"/>
    </location>
</feature>
<feature type="coiled-coil region" evidence="7">
    <location>
        <begin position="135"/>
        <end position="207"/>
    </location>
</feature>
<keyword evidence="3" id="KW-0732">Signal</keyword>
<keyword evidence="9" id="KW-1133">Transmembrane helix</keyword>
<evidence type="ECO:0000256" key="1">
    <source>
        <dbReference type="ARBA" id="ARBA00004613"/>
    </source>
</evidence>
<dbReference type="GO" id="GO:0007596">
    <property type="term" value="P:blood coagulation"/>
    <property type="evidence" value="ECO:0007669"/>
    <property type="project" value="InterPro"/>
</dbReference>
<dbReference type="Gene3D" id="3.90.215.10">
    <property type="entry name" value="Gamma Fibrinogen, chain A, domain 1"/>
    <property type="match status" value="1"/>
</dbReference>
<feature type="compositionally biased region" description="Pro residues" evidence="8">
    <location>
        <begin position="16"/>
        <end position="25"/>
    </location>
</feature>
<evidence type="ECO:0000256" key="5">
    <source>
        <dbReference type="ARBA" id="ARBA00023157"/>
    </source>
</evidence>
<dbReference type="Proteomes" id="UP000246464">
    <property type="component" value="Chromosome 12"/>
</dbReference>
<feature type="transmembrane region" description="Helical" evidence="9">
    <location>
        <begin position="76"/>
        <end position="93"/>
    </location>
</feature>
<dbReference type="InterPro" id="IPR014716">
    <property type="entry name" value="Fibrinogen_a/b/g_C_1"/>
</dbReference>
<organism evidence="11 12">
    <name type="scientific">Scophthalmus maximus</name>
    <name type="common">Turbot</name>
    <name type="synonym">Psetta maxima</name>
    <dbReference type="NCBI Taxonomy" id="52904"/>
    <lineage>
        <taxon>Eukaryota</taxon>
        <taxon>Metazoa</taxon>
        <taxon>Chordata</taxon>
        <taxon>Craniata</taxon>
        <taxon>Vertebrata</taxon>
        <taxon>Euteleostomi</taxon>
        <taxon>Actinopterygii</taxon>
        <taxon>Neopterygii</taxon>
        <taxon>Teleostei</taxon>
        <taxon>Neoteleostei</taxon>
        <taxon>Acanthomorphata</taxon>
        <taxon>Carangaria</taxon>
        <taxon>Pleuronectiformes</taxon>
        <taxon>Pleuronectoidei</taxon>
        <taxon>Scophthalmidae</taxon>
        <taxon>Scophthalmus</taxon>
    </lineage>
</organism>
<dbReference type="InterPro" id="IPR037579">
    <property type="entry name" value="FIB_ANG-like"/>
</dbReference>
<dbReference type="SUPFAM" id="SSF56496">
    <property type="entry name" value="Fibrinogen C-terminal domain-like"/>
    <property type="match status" value="1"/>
</dbReference>
<keyword evidence="4 7" id="KW-0175">Coiled coil</keyword>
<dbReference type="PROSITE" id="PS51406">
    <property type="entry name" value="FIBRINOGEN_C_2"/>
    <property type="match status" value="1"/>
</dbReference>
<feature type="region of interest" description="Disordered" evidence="8">
    <location>
        <begin position="1"/>
        <end position="40"/>
    </location>
</feature>
<gene>
    <name evidence="11" type="ORF">SMAX5B_022592</name>
</gene>
<dbReference type="PANTHER" id="PTHR47221:SF6">
    <property type="entry name" value="FIBRINOGEN ALPHA CHAIN"/>
    <property type="match status" value="1"/>
</dbReference>
<keyword evidence="9" id="KW-0812">Transmembrane</keyword>
<dbReference type="InterPro" id="IPR036056">
    <property type="entry name" value="Fibrinogen-like_C"/>
</dbReference>
<reference evidence="11 12" key="1">
    <citation type="submission" date="2017-12" db="EMBL/GenBank/DDBJ databases">
        <title>Integrating genomic resources of turbot (Scophthalmus maximus) in depth evaluation of genetic and physical mapping variation across individuals.</title>
        <authorList>
            <person name="Martinez P."/>
        </authorList>
    </citation>
    <scope>NUCLEOTIDE SEQUENCE [LARGE SCALE GENOMIC DNA]</scope>
</reference>
<dbReference type="GO" id="GO:0005576">
    <property type="term" value="C:extracellular region"/>
    <property type="evidence" value="ECO:0007669"/>
    <property type="project" value="UniProtKB-SubCell"/>
</dbReference>
<keyword evidence="6" id="KW-0325">Glycoprotein</keyword>
<evidence type="ECO:0000259" key="10">
    <source>
        <dbReference type="PROSITE" id="PS51406"/>
    </source>
</evidence>
<evidence type="ECO:0000256" key="7">
    <source>
        <dbReference type="SAM" id="Coils"/>
    </source>
</evidence>
<dbReference type="PANTHER" id="PTHR47221">
    <property type="entry name" value="FIBRINOGEN ALPHA CHAIN"/>
    <property type="match status" value="1"/>
</dbReference>
<keyword evidence="2" id="KW-0964">Secreted</keyword>
<accession>A0A2U9C2E4</accession>
<feature type="coiled-coil region" evidence="7">
    <location>
        <begin position="234"/>
        <end position="268"/>
    </location>
</feature>
<dbReference type="SMART" id="SM00186">
    <property type="entry name" value="FBG"/>
    <property type="match status" value="1"/>
</dbReference>
<feature type="compositionally biased region" description="Basic and acidic residues" evidence="8">
    <location>
        <begin position="279"/>
        <end position="298"/>
    </location>
</feature>
<dbReference type="EMBL" id="CP026254">
    <property type="protein sequence ID" value="AWP10771.1"/>
    <property type="molecule type" value="Genomic_DNA"/>
</dbReference>
<dbReference type="STRING" id="52904.ENSSMAP00000034385"/>
<feature type="region of interest" description="Disordered" evidence="8">
    <location>
        <begin position="277"/>
        <end position="298"/>
    </location>
</feature>
<evidence type="ECO:0000256" key="2">
    <source>
        <dbReference type="ARBA" id="ARBA00022525"/>
    </source>
</evidence>
<evidence type="ECO:0000256" key="8">
    <source>
        <dbReference type="SAM" id="MobiDB-lite"/>
    </source>
</evidence>